<comment type="caution">
    <text evidence="8">The sequence shown here is derived from an EMBL/GenBank/DDBJ whole genome shotgun (WGS) entry which is preliminary data.</text>
</comment>
<evidence type="ECO:0000256" key="1">
    <source>
        <dbReference type="ARBA" id="ARBA00010982"/>
    </source>
</evidence>
<dbReference type="GO" id="GO:0006635">
    <property type="term" value="P:fatty acid beta-oxidation"/>
    <property type="evidence" value="ECO:0007669"/>
    <property type="project" value="TreeGrafter"/>
</dbReference>
<sequence length="400" mass="42679">MAVVLKTGVYVVAAKRTPFIKMGRMFKDVHPSELLAVAAREAIRSCQLTPDLVDTVHVGQVYTNSGSSDGFLTPRHSALKAGIPHDKPALGVNRLCGSGFEAIVNSAQDIMLGSAQISLAGGTENMSAIPFLVRNIRFGSQLGQAFDFEDYLRQGSVDSYCNFTMAQTAENLAEMYNLKREQVDAFAFKSQMKWKAGFEKGVFKAEMVPVTVSLDGKQVVVDKDDHPRVNTTMESLSKLPVLFRKGGVGTVGNSTGVNDGAGALILASEAAVVQHKLTPLVRLAGWSHAGVEPRIMGLGPVPAIRKLLDATGLTLRDMDMIEINEQFGAQALATVMELDIDEEKLNVNGGAIAMGHPAAASGARIAAHLTHELRRRGLRRGLGTTCIGGGQGIAVLLETV</sequence>
<dbReference type="SUPFAM" id="SSF53901">
    <property type="entry name" value="Thiolase-like"/>
    <property type="match status" value="2"/>
</dbReference>
<keyword evidence="3 5" id="KW-0012">Acyltransferase</keyword>
<gene>
    <name evidence="8" type="ORF">B5V51_10921</name>
</gene>
<protein>
    <submittedName>
        <fullName evidence="8">Uncharacterized protein</fullName>
    </submittedName>
</protein>
<dbReference type="PIRSF" id="PIRSF000429">
    <property type="entry name" value="Ac-CoA_Ac_transf"/>
    <property type="match status" value="1"/>
</dbReference>
<name>A0A2A4JVH8_HELVI</name>
<comment type="similarity">
    <text evidence="1 5">Belongs to the thiolase-like superfamily. Thiolase family.</text>
</comment>
<feature type="active site" description="Proton acceptor" evidence="4">
    <location>
        <position position="386"/>
    </location>
</feature>
<dbReference type="NCBIfam" id="TIGR01930">
    <property type="entry name" value="AcCoA-C-Actrans"/>
    <property type="match status" value="1"/>
</dbReference>
<dbReference type="STRING" id="7102.A0A2A4JVH8"/>
<dbReference type="Pfam" id="PF02803">
    <property type="entry name" value="Thiolase_C"/>
    <property type="match status" value="1"/>
</dbReference>
<dbReference type="EMBL" id="NWSH01000536">
    <property type="protein sequence ID" value="PCG75819.1"/>
    <property type="molecule type" value="Genomic_DNA"/>
</dbReference>
<proteinExistence type="inferred from homology"/>
<dbReference type="FunFam" id="3.40.47.10:FF:000010">
    <property type="entry name" value="Acetyl-CoA acetyltransferase (Thiolase)"/>
    <property type="match status" value="1"/>
</dbReference>
<dbReference type="PROSITE" id="PS00098">
    <property type="entry name" value="THIOLASE_1"/>
    <property type="match status" value="1"/>
</dbReference>
<dbReference type="InterPro" id="IPR020617">
    <property type="entry name" value="Thiolase_C"/>
</dbReference>
<evidence type="ECO:0000256" key="2">
    <source>
        <dbReference type="ARBA" id="ARBA00022679"/>
    </source>
</evidence>
<dbReference type="AlphaFoldDB" id="A0A2A4JVH8"/>
<reference evidence="8" key="1">
    <citation type="submission" date="2017-09" db="EMBL/GenBank/DDBJ databases">
        <title>Contemporary evolution of a Lepidopteran species, Heliothis virescens, in response to modern agricultural practices.</title>
        <authorList>
            <person name="Fritz M.L."/>
            <person name="Deyonke A.M."/>
            <person name="Papanicolaou A."/>
            <person name="Micinski S."/>
            <person name="Westbrook J."/>
            <person name="Gould F."/>
        </authorList>
    </citation>
    <scope>NUCLEOTIDE SEQUENCE [LARGE SCALE GENOMIC DNA]</scope>
    <source>
        <strain evidence="8">HvINT-</strain>
        <tissue evidence="8">Whole body</tissue>
    </source>
</reference>
<dbReference type="GO" id="GO:0003985">
    <property type="term" value="F:acetyl-CoA C-acetyltransferase activity"/>
    <property type="evidence" value="ECO:0007669"/>
    <property type="project" value="TreeGrafter"/>
</dbReference>
<dbReference type="InterPro" id="IPR002155">
    <property type="entry name" value="Thiolase"/>
</dbReference>
<accession>A0A2A4JVH8</accession>
<dbReference type="CDD" id="cd00751">
    <property type="entry name" value="thiolase"/>
    <property type="match status" value="1"/>
</dbReference>
<feature type="domain" description="Thiolase N-terminal" evidence="6">
    <location>
        <begin position="9"/>
        <end position="269"/>
    </location>
</feature>
<feature type="active site" description="Proton acceptor" evidence="4">
    <location>
        <position position="356"/>
    </location>
</feature>
<evidence type="ECO:0000256" key="5">
    <source>
        <dbReference type="RuleBase" id="RU003557"/>
    </source>
</evidence>
<evidence type="ECO:0000256" key="4">
    <source>
        <dbReference type="PIRSR" id="PIRSR000429-1"/>
    </source>
</evidence>
<evidence type="ECO:0000259" key="6">
    <source>
        <dbReference type="Pfam" id="PF00108"/>
    </source>
</evidence>
<evidence type="ECO:0000256" key="3">
    <source>
        <dbReference type="ARBA" id="ARBA00023315"/>
    </source>
</evidence>
<organism evidence="8">
    <name type="scientific">Heliothis virescens</name>
    <name type="common">Tobacco budworm moth</name>
    <dbReference type="NCBI Taxonomy" id="7102"/>
    <lineage>
        <taxon>Eukaryota</taxon>
        <taxon>Metazoa</taxon>
        <taxon>Ecdysozoa</taxon>
        <taxon>Arthropoda</taxon>
        <taxon>Hexapoda</taxon>
        <taxon>Insecta</taxon>
        <taxon>Pterygota</taxon>
        <taxon>Neoptera</taxon>
        <taxon>Endopterygota</taxon>
        <taxon>Lepidoptera</taxon>
        <taxon>Glossata</taxon>
        <taxon>Ditrysia</taxon>
        <taxon>Noctuoidea</taxon>
        <taxon>Noctuidae</taxon>
        <taxon>Heliothinae</taxon>
        <taxon>Heliothis</taxon>
    </lineage>
</organism>
<dbReference type="PANTHER" id="PTHR18919:SF107">
    <property type="entry name" value="ACETYL-COA ACETYLTRANSFERASE, CYTOSOLIC"/>
    <property type="match status" value="1"/>
</dbReference>
<dbReference type="PANTHER" id="PTHR18919">
    <property type="entry name" value="ACETYL-COA C-ACYLTRANSFERASE"/>
    <property type="match status" value="1"/>
</dbReference>
<dbReference type="InterPro" id="IPR020616">
    <property type="entry name" value="Thiolase_N"/>
</dbReference>
<feature type="domain" description="Thiolase C-terminal" evidence="7">
    <location>
        <begin position="278"/>
        <end position="398"/>
    </location>
</feature>
<dbReference type="Gene3D" id="3.40.47.10">
    <property type="match status" value="2"/>
</dbReference>
<evidence type="ECO:0000313" key="8">
    <source>
        <dbReference type="EMBL" id="PCG75819.1"/>
    </source>
</evidence>
<keyword evidence="2 5" id="KW-0808">Transferase</keyword>
<evidence type="ECO:0000259" key="7">
    <source>
        <dbReference type="Pfam" id="PF02803"/>
    </source>
</evidence>
<dbReference type="PROSITE" id="PS00737">
    <property type="entry name" value="THIOLASE_2"/>
    <property type="match status" value="1"/>
</dbReference>
<feature type="active site" description="Acyl-thioester intermediate" evidence="4">
    <location>
        <position position="96"/>
    </location>
</feature>
<dbReference type="InterPro" id="IPR016039">
    <property type="entry name" value="Thiolase-like"/>
</dbReference>
<dbReference type="InterPro" id="IPR020615">
    <property type="entry name" value="Thiolase_acyl_enz_int_AS"/>
</dbReference>
<dbReference type="GO" id="GO:0005739">
    <property type="term" value="C:mitochondrion"/>
    <property type="evidence" value="ECO:0007669"/>
    <property type="project" value="TreeGrafter"/>
</dbReference>
<dbReference type="Pfam" id="PF00108">
    <property type="entry name" value="Thiolase_N"/>
    <property type="match status" value="1"/>
</dbReference>
<dbReference type="InterPro" id="IPR020613">
    <property type="entry name" value="Thiolase_CS"/>
</dbReference>